<dbReference type="PaxDb" id="4113-PGSC0003DMT400086989"/>
<dbReference type="AlphaFoldDB" id="M1DCY1"/>
<dbReference type="InParanoid" id="M1DCY1"/>
<accession>M1DCY1</accession>
<proteinExistence type="predicted"/>
<dbReference type="Proteomes" id="UP000011115">
    <property type="component" value="Unassembled WGS sequence"/>
</dbReference>
<evidence type="ECO:0000313" key="2">
    <source>
        <dbReference type="Proteomes" id="UP000011115"/>
    </source>
</evidence>
<dbReference type="PANTHER" id="PTHR48302:SF2">
    <property type="entry name" value="DUF1985 DOMAIN-CONTAINING PROTEIN"/>
    <property type="match status" value="1"/>
</dbReference>
<name>M1DCY1_SOLTU</name>
<dbReference type="PANTHER" id="PTHR48302">
    <property type="entry name" value="ULP1 PROTEASE FAMILY, C-TERMINAL CATALYTIC DOMAIN CONTAINING PROTEIN"/>
    <property type="match status" value="1"/>
</dbReference>
<sequence length="212" mass="23751">MYRLAGMPYALNVWIYECASIVGDEISVKEDSYIPRICNWRIVEVKPKFGMFMSSIFAQNISGTSSPSTMPDFNQEDHFVRPLSTGQLFEQWSSPIVMDVPNNDPIEVDVVDAQEQNLIPEQKVVEDVDTCKDKEGRKDVSALPHTTHVHDEASVYKKDNGLITSNSVSFGTQEALDTLHDLCAPMDAQPLQVVTPQQVTDTHDMISDESEI</sequence>
<keyword evidence="2" id="KW-1185">Reference proteome</keyword>
<dbReference type="EnsemblPlants" id="PGSC0003DMT400086989">
    <property type="protein sequence ID" value="PGSC0003DMT400086989"/>
    <property type="gene ID" value="PGSC0003DMG400036560"/>
</dbReference>
<dbReference type="Gramene" id="PGSC0003DMT400086989">
    <property type="protein sequence ID" value="PGSC0003DMT400086989"/>
    <property type="gene ID" value="PGSC0003DMG400036560"/>
</dbReference>
<evidence type="ECO:0000313" key="1">
    <source>
        <dbReference type="EnsemblPlants" id="PGSC0003DMT400086989"/>
    </source>
</evidence>
<dbReference type="HOGENOM" id="CLU_1301585_0_0_1"/>
<reference evidence="1" key="2">
    <citation type="submission" date="2015-06" db="UniProtKB">
        <authorList>
            <consortium name="EnsemblPlants"/>
        </authorList>
    </citation>
    <scope>IDENTIFICATION</scope>
    <source>
        <strain evidence="1">DM1-3 516 R44</strain>
    </source>
</reference>
<reference evidence="2" key="1">
    <citation type="journal article" date="2011" name="Nature">
        <title>Genome sequence and analysis of the tuber crop potato.</title>
        <authorList>
            <consortium name="The Potato Genome Sequencing Consortium"/>
        </authorList>
    </citation>
    <scope>NUCLEOTIDE SEQUENCE [LARGE SCALE GENOMIC DNA]</scope>
    <source>
        <strain evidence="2">cv. DM1-3 516 R44</strain>
    </source>
</reference>
<organism evidence="1 2">
    <name type="scientific">Solanum tuberosum</name>
    <name type="common">Potato</name>
    <dbReference type="NCBI Taxonomy" id="4113"/>
    <lineage>
        <taxon>Eukaryota</taxon>
        <taxon>Viridiplantae</taxon>
        <taxon>Streptophyta</taxon>
        <taxon>Embryophyta</taxon>
        <taxon>Tracheophyta</taxon>
        <taxon>Spermatophyta</taxon>
        <taxon>Magnoliopsida</taxon>
        <taxon>eudicotyledons</taxon>
        <taxon>Gunneridae</taxon>
        <taxon>Pentapetalae</taxon>
        <taxon>asterids</taxon>
        <taxon>lamiids</taxon>
        <taxon>Solanales</taxon>
        <taxon>Solanaceae</taxon>
        <taxon>Solanoideae</taxon>
        <taxon>Solaneae</taxon>
        <taxon>Solanum</taxon>
    </lineage>
</organism>
<protein>
    <submittedName>
        <fullName evidence="1">Ulp1 protease family, C-terminal catalytic domain containing protein</fullName>
    </submittedName>
</protein>